<gene>
    <name evidence="1" type="ORF">K3G42_016122</name>
</gene>
<accession>A0ACB8FPZ5</accession>
<dbReference type="EMBL" id="CM037619">
    <property type="protein sequence ID" value="KAH8007020.1"/>
    <property type="molecule type" value="Genomic_DNA"/>
</dbReference>
<sequence length="133" mass="15605">MMYASQRLVTRRGDIWQQAKQGRHQAVNKKDRAAKQRAVLEAWHRGSVWHNEKMLMSPISTGEMLCAQKGSLNVFPICLLLFKNKHFPLQNGILYPNSWKKMLIHFNTYISYVGKIYFNLKCNPVTFYRKTSL</sequence>
<protein>
    <submittedName>
        <fullName evidence="1">Uncharacterized protein</fullName>
    </submittedName>
</protein>
<evidence type="ECO:0000313" key="2">
    <source>
        <dbReference type="Proteomes" id="UP000827872"/>
    </source>
</evidence>
<name>A0ACB8FPZ5_9SAUR</name>
<comment type="caution">
    <text evidence="1">The sequence shown here is derived from an EMBL/GenBank/DDBJ whole genome shotgun (WGS) entry which is preliminary data.</text>
</comment>
<dbReference type="Proteomes" id="UP000827872">
    <property type="component" value="Linkage Group LG06"/>
</dbReference>
<reference evidence="1" key="1">
    <citation type="submission" date="2021-08" db="EMBL/GenBank/DDBJ databases">
        <title>The first chromosome-level gecko genome reveals the dynamic sex chromosomes of Neotropical dwarf geckos (Sphaerodactylidae: Sphaerodactylus).</title>
        <authorList>
            <person name="Pinto B.J."/>
            <person name="Keating S.E."/>
            <person name="Gamble T."/>
        </authorList>
    </citation>
    <scope>NUCLEOTIDE SEQUENCE</scope>
    <source>
        <strain evidence="1">TG3544</strain>
    </source>
</reference>
<proteinExistence type="predicted"/>
<keyword evidence="2" id="KW-1185">Reference proteome</keyword>
<evidence type="ECO:0000313" key="1">
    <source>
        <dbReference type="EMBL" id="KAH8007020.1"/>
    </source>
</evidence>
<organism evidence="1 2">
    <name type="scientific">Sphaerodactylus townsendi</name>
    <dbReference type="NCBI Taxonomy" id="933632"/>
    <lineage>
        <taxon>Eukaryota</taxon>
        <taxon>Metazoa</taxon>
        <taxon>Chordata</taxon>
        <taxon>Craniata</taxon>
        <taxon>Vertebrata</taxon>
        <taxon>Euteleostomi</taxon>
        <taxon>Lepidosauria</taxon>
        <taxon>Squamata</taxon>
        <taxon>Bifurcata</taxon>
        <taxon>Gekkota</taxon>
        <taxon>Sphaerodactylidae</taxon>
        <taxon>Sphaerodactylus</taxon>
    </lineage>
</organism>